<dbReference type="InterPro" id="IPR036514">
    <property type="entry name" value="SGNH_hydro_sf"/>
</dbReference>
<gene>
    <name evidence="1" type="ORF">NCTC9601_04003</name>
</gene>
<accession>A0A2X3EVG5</accession>
<proteinExistence type="predicted"/>
<protein>
    <submittedName>
        <fullName evidence="1">Putative prophage endo-N-neuraminidase</fullName>
    </submittedName>
</protein>
<reference evidence="1 2" key="1">
    <citation type="submission" date="2018-06" db="EMBL/GenBank/DDBJ databases">
        <authorList>
            <consortium name="Pathogen Informatics"/>
            <person name="Doyle S."/>
        </authorList>
    </citation>
    <scope>NUCLEOTIDE SEQUENCE [LARGE SCALE GENOMIC DNA]</scope>
    <source>
        <strain evidence="1 2">NCTC9601</strain>
    </source>
</reference>
<evidence type="ECO:0000313" key="1">
    <source>
        <dbReference type="EMBL" id="SQC16319.1"/>
    </source>
</evidence>
<dbReference type="Gene3D" id="3.40.50.1110">
    <property type="entry name" value="SGNH hydrolase"/>
    <property type="match status" value="1"/>
</dbReference>
<dbReference type="GO" id="GO:0016788">
    <property type="term" value="F:hydrolase activity, acting on ester bonds"/>
    <property type="evidence" value="ECO:0007669"/>
    <property type="project" value="UniProtKB-ARBA"/>
</dbReference>
<name>A0A2X3EVG5_KLEPN</name>
<dbReference type="EMBL" id="UASN01000022">
    <property type="protein sequence ID" value="SQC16319.1"/>
    <property type="molecule type" value="Genomic_DNA"/>
</dbReference>
<sequence>MSNIKETPVWSDGVHLLARQERVEGGAGGSANIQAQQLANRTAYLKEALESIPDYRQHTFYPSEGDPDGTIAGVAGTEDGDGFRVALFDAAGVTAAYNIYRNVSGAAQFITAEPNTRYIELISQRIPVSVRGRFYAAILGDDGTVCLGGRKSDGKTEISDGTVIEDALGALHVYHSMNEAVSKTADKMCFVYIDDKGEPHLYSNSGGGAEHVFSFITENKVSQRLKRSGYIAGTVGRNDELLTGTRKEDGAFVTYLSGNIDEKIKWLIENSNGHTSATESHTYADSKGAGTGGTPFPAQLAALIGSGFNAVNYGIGGQKSGQIAMRLGAQPTYVTVEGNAIPAANGSVVITQFNGASATAAPAYPSQDKRLLSTNSDNLTRSIDGWLCGVKCRITREASGLNNNTKVEKYTLTALSGTGVRCLPGSLFVPEYALQDHSGAELWICAGINDFRSGTDAELTDDVAQIIKNVDAMIAFAEKSGRKVLLFSLTADNYSTEFYGGIRYMRILEINYYWSQKYPDYYVRADNGLDVRELLIAAYNANNAQDVIDYGNDITPSSLRSDDRHPNTAGYAIYANAGYQFRNRKGF</sequence>
<evidence type="ECO:0000313" key="2">
    <source>
        <dbReference type="Proteomes" id="UP000251123"/>
    </source>
</evidence>
<organism evidence="1 2">
    <name type="scientific">Klebsiella pneumoniae</name>
    <dbReference type="NCBI Taxonomy" id="573"/>
    <lineage>
        <taxon>Bacteria</taxon>
        <taxon>Pseudomonadati</taxon>
        <taxon>Pseudomonadota</taxon>
        <taxon>Gammaproteobacteria</taxon>
        <taxon>Enterobacterales</taxon>
        <taxon>Enterobacteriaceae</taxon>
        <taxon>Klebsiella/Raoultella group</taxon>
        <taxon>Klebsiella</taxon>
        <taxon>Klebsiella pneumoniae complex</taxon>
    </lineage>
</organism>
<dbReference type="AlphaFoldDB" id="A0A2X3EVG5"/>
<dbReference type="Proteomes" id="UP000251123">
    <property type="component" value="Unassembled WGS sequence"/>
</dbReference>
<dbReference type="SUPFAM" id="SSF52266">
    <property type="entry name" value="SGNH hydrolase"/>
    <property type="match status" value="1"/>
</dbReference>